<dbReference type="EMBL" id="JAUSSW010000012">
    <property type="protein sequence ID" value="MDQ0103894.1"/>
    <property type="molecule type" value="Genomic_DNA"/>
</dbReference>
<feature type="domain" description="ABC3 transporter permease C-terminal" evidence="7">
    <location>
        <begin position="626"/>
        <end position="731"/>
    </location>
</feature>
<feature type="transmembrane region" description="Helical" evidence="6">
    <location>
        <begin position="712"/>
        <end position="735"/>
    </location>
</feature>
<feature type="transmembrane region" description="Helical" evidence="6">
    <location>
        <begin position="21"/>
        <end position="43"/>
    </location>
</feature>
<evidence type="ECO:0000256" key="1">
    <source>
        <dbReference type="ARBA" id="ARBA00004651"/>
    </source>
</evidence>
<feature type="transmembrane region" description="Helical" evidence="6">
    <location>
        <begin position="201"/>
        <end position="229"/>
    </location>
</feature>
<reference evidence="8 9" key="1">
    <citation type="submission" date="2023-07" db="EMBL/GenBank/DDBJ databases">
        <title>Sorghum-associated microbial communities from plants grown in Nebraska, USA.</title>
        <authorList>
            <person name="Schachtman D."/>
        </authorList>
    </citation>
    <scope>NUCLEOTIDE SEQUENCE [LARGE SCALE GENOMIC DNA]</scope>
    <source>
        <strain evidence="8 9">CC523</strain>
    </source>
</reference>
<dbReference type="Pfam" id="PF02687">
    <property type="entry name" value="FtsX"/>
    <property type="match status" value="2"/>
</dbReference>
<keyword evidence="3 6" id="KW-0812">Transmembrane</keyword>
<evidence type="ECO:0000256" key="6">
    <source>
        <dbReference type="SAM" id="Phobius"/>
    </source>
</evidence>
<dbReference type="InterPro" id="IPR003838">
    <property type="entry name" value="ABC3_permease_C"/>
</dbReference>
<dbReference type="RefSeq" id="WP_064723524.1">
    <property type="nucleotide sequence ID" value="NZ_BDDW01000020.1"/>
</dbReference>
<comment type="caution">
    <text evidence="8">The sequence shown here is derived from an EMBL/GenBank/DDBJ whole genome shotgun (WGS) entry which is preliminary data.</text>
</comment>
<feature type="domain" description="ABC3 transporter permease C-terminal" evidence="7">
    <location>
        <begin position="209"/>
        <end position="316"/>
    </location>
</feature>
<feature type="transmembrane region" description="Helical" evidence="6">
    <location>
        <begin position="374"/>
        <end position="393"/>
    </location>
</feature>
<evidence type="ECO:0000256" key="5">
    <source>
        <dbReference type="ARBA" id="ARBA00023136"/>
    </source>
</evidence>
<dbReference type="Proteomes" id="UP001244563">
    <property type="component" value="Unassembled WGS sequence"/>
</dbReference>
<evidence type="ECO:0000256" key="4">
    <source>
        <dbReference type="ARBA" id="ARBA00022989"/>
    </source>
</evidence>
<feature type="transmembrane region" description="Helical" evidence="6">
    <location>
        <begin position="677"/>
        <end position="700"/>
    </location>
</feature>
<feature type="transmembrane region" description="Helical" evidence="6">
    <location>
        <begin position="256"/>
        <end position="279"/>
    </location>
</feature>
<keyword evidence="4 6" id="KW-1133">Transmembrane helix</keyword>
<protein>
    <submittedName>
        <fullName evidence="8">ABC-type antimicrobial peptide transport system permease subunit</fullName>
    </submittedName>
</protein>
<accession>A0ABT9TQF0</accession>
<evidence type="ECO:0000313" key="9">
    <source>
        <dbReference type="Proteomes" id="UP001244563"/>
    </source>
</evidence>
<keyword evidence="5 6" id="KW-0472">Membrane</keyword>
<name>A0ABT9TQF0_PAENI</name>
<sequence length="747" mass="77042">MRLNTGLLRLAVLGSRSAYGRLAGIAGGVAVGVCLLLLLWGGANGLQARDDRGAWLRESGSPSVSGTLDASGSAAPIPLTPDSVLMRTRGAEVFRDKLIERRDFAALPSTTMEIPGIGRPPEPGSYYASPALQRLIESTPGDQLGDRFGKFAGIIDDSALPGPDSLMVITGAQEAELRRGGSAAIVSDFTSNPYGGSAASYVTVLMIGALAVFFPVLLLISIVTGLGAAQRRERFATLRLIGASTRTVSRIAAAEVMIPGLIGAVVGAGSAVVLTPLAAEVPVNGSRMFATDLHTGWTAAVMVVAMVVGASALVAALRTARADVGPLGVNRTVHDKVPTAWRALPLLLGLLFMGSAVVIIRILKIRLPWLESPLLVVGFMAVLAGIVVIGPWMTRTVSRAGLRYAGSAAAVIAASRIQRTPVATFRSVSGLVVAVFVVSVFAGASSIVQSDEGPVARPGLLQPTSLQATVRSGDTERPGELQASVARTVSEATSKPGIRSAVIGYGPAALSEAGAGSELVFTSKDALELGFKDIPSSGVVAVDGTFLYFWTAQPLSLRPAPAGSLEGLVPVVVVLGTDGTPEAMDRARTVLDSSAATATPASATPDVQLQSSRRLIQGLAALAYLGMFVAVAIAGLSLAVGTAAAIMDRKRVFGLMRLMGMPASVLRGIITREAAVPLLSVLLLSVSLGFLTAWLMVTAINDNYQVAWPEPGYFVALAVSLALSCCAVAGTFGLIRGNAAMTATRFE</sequence>
<evidence type="ECO:0000313" key="8">
    <source>
        <dbReference type="EMBL" id="MDQ0103894.1"/>
    </source>
</evidence>
<feature type="transmembrane region" description="Helical" evidence="6">
    <location>
        <begin position="299"/>
        <end position="320"/>
    </location>
</feature>
<keyword evidence="2" id="KW-1003">Cell membrane</keyword>
<proteinExistence type="predicted"/>
<comment type="subcellular location">
    <subcellularLocation>
        <location evidence="1">Cell membrane</location>
        <topology evidence="1">Multi-pass membrane protein</topology>
    </subcellularLocation>
</comment>
<feature type="transmembrane region" description="Helical" evidence="6">
    <location>
        <begin position="341"/>
        <end position="362"/>
    </location>
</feature>
<evidence type="ECO:0000259" key="7">
    <source>
        <dbReference type="Pfam" id="PF02687"/>
    </source>
</evidence>
<evidence type="ECO:0000256" key="3">
    <source>
        <dbReference type="ARBA" id="ARBA00022692"/>
    </source>
</evidence>
<evidence type="ECO:0000256" key="2">
    <source>
        <dbReference type="ARBA" id="ARBA00022475"/>
    </source>
</evidence>
<gene>
    <name evidence="8" type="ORF">J2T10_003563</name>
</gene>
<organism evidence="8 9">
    <name type="scientific">Paenarthrobacter nicotinovorans</name>
    <name type="common">Arthrobacter nicotinovorans</name>
    <dbReference type="NCBI Taxonomy" id="29320"/>
    <lineage>
        <taxon>Bacteria</taxon>
        <taxon>Bacillati</taxon>
        <taxon>Actinomycetota</taxon>
        <taxon>Actinomycetes</taxon>
        <taxon>Micrococcales</taxon>
        <taxon>Micrococcaceae</taxon>
        <taxon>Paenarthrobacter</taxon>
    </lineage>
</organism>
<feature type="transmembrane region" description="Helical" evidence="6">
    <location>
        <begin position="429"/>
        <end position="448"/>
    </location>
</feature>
<keyword evidence="9" id="KW-1185">Reference proteome</keyword>
<feature type="transmembrane region" description="Helical" evidence="6">
    <location>
        <begin position="621"/>
        <end position="646"/>
    </location>
</feature>